<reference evidence="4" key="1">
    <citation type="journal article" date="2019" name="Int. J. Syst. Evol. Microbiol.">
        <title>The Global Catalogue of Microorganisms (GCM) 10K type strain sequencing project: providing services to taxonomists for standard genome sequencing and annotation.</title>
        <authorList>
            <consortium name="The Broad Institute Genomics Platform"/>
            <consortium name="The Broad Institute Genome Sequencing Center for Infectious Disease"/>
            <person name="Wu L."/>
            <person name="Ma J."/>
        </authorList>
    </citation>
    <scope>NUCLEOTIDE SEQUENCE [LARGE SCALE GENOMIC DNA]</scope>
    <source>
        <strain evidence="4">NBRC 108725</strain>
    </source>
</reference>
<proteinExistence type="predicted"/>
<name>A0ABM8GAH0_9MICO</name>
<evidence type="ECO:0000313" key="3">
    <source>
        <dbReference type="EMBL" id="BDZ45212.1"/>
    </source>
</evidence>
<dbReference type="Proteomes" id="UP001321498">
    <property type="component" value="Chromosome"/>
</dbReference>
<evidence type="ECO:0000313" key="4">
    <source>
        <dbReference type="Proteomes" id="UP001321498"/>
    </source>
</evidence>
<organism evidence="3 4">
    <name type="scientific">Naasia aerilata</name>
    <dbReference type="NCBI Taxonomy" id="1162966"/>
    <lineage>
        <taxon>Bacteria</taxon>
        <taxon>Bacillati</taxon>
        <taxon>Actinomycetota</taxon>
        <taxon>Actinomycetes</taxon>
        <taxon>Micrococcales</taxon>
        <taxon>Microbacteriaceae</taxon>
        <taxon>Naasia</taxon>
    </lineage>
</organism>
<keyword evidence="2" id="KW-0472">Membrane</keyword>
<keyword evidence="2" id="KW-0812">Transmembrane</keyword>
<accession>A0ABM8GAH0</accession>
<protein>
    <submittedName>
        <fullName evidence="3">Uncharacterized protein</fullName>
    </submittedName>
</protein>
<dbReference type="EMBL" id="AP027731">
    <property type="protein sequence ID" value="BDZ45212.1"/>
    <property type="molecule type" value="Genomic_DNA"/>
</dbReference>
<gene>
    <name evidence="3" type="ORF">GCM10025866_11210</name>
</gene>
<keyword evidence="4" id="KW-1185">Reference proteome</keyword>
<feature type="region of interest" description="Disordered" evidence="1">
    <location>
        <begin position="109"/>
        <end position="129"/>
    </location>
</feature>
<evidence type="ECO:0000256" key="2">
    <source>
        <dbReference type="SAM" id="Phobius"/>
    </source>
</evidence>
<keyword evidence="2" id="KW-1133">Transmembrane helix</keyword>
<sequence length="158" mass="16462">MAAGPQADQGVHGAARDDRHPFFRHSANYTGRQVVAMPPVYPADKVARAIVALADAPKDEVVVGGVGKAMVKQHRVSPGTVEAQMAVQVEKTHLSRHTPAEDTTAAIYEPFEDASDPEVGGGWEGGKRTNRRKAAGVAGVVGAAALAFAAIRGRTSKG</sequence>
<evidence type="ECO:0000256" key="1">
    <source>
        <dbReference type="SAM" id="MobiDB-lite"/>
    </source>
</evidence>
<feature type="transmembrane region" description="Helical" evidence="2">
    <location>
        <begin position="134"/>
        <end position="151"/>
    </location>
</feature>